<evidence type="ECO:0000313" key="4">
    <source>
        <dbReference type="EMBL" id="ADD68712.1"/>
    </source>
</evidence>
<organism evidence="4 5">
    <name type="scientific">Denitrovibrio acetiphilus (strain DSM 12809 / NBRC 114555 / N2460)</name>
    <dbReference type="NCBI Taxonomy" id="522772"/>
    <lineage>
        <taxon>Bacteria</taxon>
        <taxon>Pseudomonadati</taxon>
        <taxon>Deferribacterota</taxon>
        <taxon>Deferribacteres</taxon>
        <taxon>Deferribacterales</taxon>
        <taxon>Geovibrionaceae</taxon>
        <taxon>Denitrovibrio</taxon>
    </lineage>
</organism>
<accession>D4H149</accession>
<dbReference type="KEGG" id="dap:Dacet_1949"/>
<dbReference type="AlphaFoldDB" id="D4H149"/>
<dbReference type="eggNOG" id="COG0789">
    <property type="taxonomic scope" value="Bacteria"/>
</dbReference>
<dbReference type="PANTHER" id="PTHR30204:SF92">
    <property type="entry name" value="HTH-TYPE TRANSCRIPTIONAL REGULATOR ZNTR"/>
    <property type="match status" value="1"/>
</dbReference>
<keyword evidence="1" id="KW-0238">DNA-binding</keyword>
<dbReference type="HOGENOM" id="CLU_060077_2_0_0"/>
<protein>
    <submittedName>
        <fullName evidence="4">Transcriptional regulator, MerR family</fullName>
    </submittedName>
</protein>
<dbReference type="InterPro" id="IPR000551">
    <property type="entry name" value="MerR-type_HTH_dom"/>
</dbReference>
<name>D4H149_DENA2</name>
<dbReference type="InParanoid" id="D4H149"/>
<evidence type="ECO:0000259" key="3">
    <source>
        <dbReference type="PROSITE" id="PS50937"/>
    </source>
</evidence>
<evidence type="ECO:0000256" key="1">
    <source>
        <dbReference type="ARBA" id="ARBA00023125"/>
    </source>
</evidence>
<dbReference type="Pfam" id="PF13411">
    <property type="entry name" value="MerR_1"/>
    <property type="match status" value="1"/>
</dbReference>
<dbReference type="PRINTS" id="PR00040">
    <property type="entry name" value="HTHMERR"/>
</dbReference>
<proteinExistence type="predicted"/>
<evidence type="ECO:0000256" key="2">
    <source>
        <dbReference type="SAM" id="Coils"/>
    </source>
</evidence>
<evidence type="ECO:0000313" key="5">
    <source>
        <dbReference type="Proteomes" id="UP000002012"/>
    </source>
</evidence>
<feature type="coiled-coil region" evidence="2">
    <location>
        <begin position="81"/>
        <end position="111"/>
    </location>
</feature>
<dbReference type="GO" id="GO:0003677">
    <property type="term" value="F:DNA binding"/>
    <property type="evidence" value="ECO:0007669"/>
    <property type="project" value="UniProtKB-KW"/>
</dbReference>
<feature type="domain" description="HTH merR-type" evidence="3">
    <location>
        <begin position="1"/>
        <end position="69"/>
    </location>
</feature>
<dbReference type="PANTHER" id="PTHR30204">
    <property type="entry name" value="REDOX-CYCLING DRUG-SENSING TRANSCRIPTIONAL ACTIVATOR SOXR"/>
    <property type="match status" value="1"/>
</dbReference>
<dbReference type="EMBL" id="CP001968">
    <property type="protein sequence ID" value="ADD68712.1"/>
    <property type="molecule type" value="Genomic_DNA"/>
</dbReference>
<dbReference type="RefSeq" id="WP_013011222.1">
    <property type="nucleotide sequence ID" value="NC_013943.1"/>
</dbReference>
<dbReference type="GO" id="GO:0003700">
    <property type="term" value="F:DNA-binding transcription factor activity"/>
    <property type="evidence" value="ECO:0007669"/>
    <property type="project" value="InterPro"/>
</dbReference>
<dbReference type="InterPro" id="IPR009061">
    <property type="entry name" value="DNA-bd_dom_put_sf"/>
</dbReference>
<sequence>MKIGELSKKTGCKVVTIRYYEKEGLLKTPDRTDGNYRVYGKDDQERLEFIMHCRRHGMMLNEIKELLVFREHPHKDCTWVTELLENHIKEMEEQIKSLESLKSSLEGLKERCDGGLDGTLCPIMKQLNNGLLCCNLNHKCTAVSGEKQRT</sequence>
<dbReference type="STRING" id="522772.Dacet_1949"/>
<dbReference type="OrthoDB" id="9808480at2"/>
<reference evidence="4 5" key="1">
    <citation type="journal article" date="2010" name="Stand. Genomic Sci.">
        <title>Complete genome sequence of Denitrovibrio acetiphilus type strain (N2460).</title>
        <authorList>
            <person name="Kiss H."/>
            <person name="Lang E."/>
            <person name="Lapidus A."/>
            <person name="Copeland A."/>
            <person name="Nolan M."/>
            <person name="Glavina Del Rio T."/>
            <person name="Chen F."/>
            <person name="Lucas S."/>
            <person name="Tice H."/>
            <person name="Cheng J.F."/>
            <person name="Han C."/>
            <person name="Goodwin L."/>
            <person name="Pitluck S."/>
            <person name="Liolios K."/>
            <person name="Pati A."/>
            <person name="Ivanova N."/>
            <person name="Mavromatis K."/>
            <person name="Chen A."/>
            <person name="Palaniappan K."/>
            <person name="Land M."/>
            <person name="Hauser L."/>
            <person name="Chang Y.J."/>
            <person name="Jeffries C.D."/>
            <person name="Detter J.C."/>
            <person name="Brettin T."/>
            <person name="Spring S."/>
            <person name="Rohde M."/>
            <person name="Goker M."/>
            <person name="Woyke T."/>
            <person name="Bristow J."/>
            <person name="Eisen J.A."/>
            <person name="Markowitz V."/>
            <person name="Hugenholtz P."/>
            <person name="Kyrpides N.C."/>
            <person name="Klenk H.P."/>
        </authorList>
    </citation>
    <scope>NUCLEOTIDE SEQUENCE [LARGE SCALE GENOMIC DNA]</scope>
    <source>
        <strain evidence="5">DSM 12809 / NBRC 114555 / N2460</strain>
    </source>
</reference>
<dbReference type="Proteomes" id="UP000002012">
    <property type="component" value="Chromosome"/>
</dbReference>
<keyword evidence="2" id="KW-0175">Coiled coil</keyword>
<dbReference type="Gene3D" id="1.10.1660.10">
    <property type="match status" value="1"/>
</dbReference>
<dbReference type="FunCoup" id="D4H149">
    <property type="interactions" value="171"/>
</dbReference>
<dbReference type="PROSITE" id="PS00552">
    <property type="entry name" value="HTH_MERR_1"/>
    <property type="match status" value="1"/>
</dbReference>
<dbReference type="PROSITE" id="PS50937">
    <property type="entry name" value="HTH_MERR_2"/>
    <property type="match status" value="1"/>
</dbReference>
<dbReference type="SUPFAM" id="SSF46955">
    <property type="entry name" value="Putative DNA-binding domain"/>
    <property type="match status" value="1"/>
</dbReference>
<dbReference type="InterPro" id="IPR047057">
    <property type="entry name" value="MerR_fam"/>
</dbReference>
<dbReference type="PaxDb" id="522772-Dacet_1949"/>
<dbReference type="SMART" id="SM00422">
    <property type="entry name" value="HTH_MERR"/>
    <property type="match status" value="1"/>
</dbReference>
<gene>
    <name evidence="4" type="ordered locus">Dacet_1949</name>
</gene>
<keyword evidence="5" id="KW-1185">Reference proteome</keyword>